<dbReference type="InterPro" id="IPR006171">
    <property type="entry name" value="TOPRIM_dom"/>
</dbReference>
<keyword evidence="5" id="KW-0238">DNA-binding</keyword>
<protein>
    <recommendedName>
        <fullName evidence="3">DNA topoisomerase</fullName>
        <ecNumber evidence="3">5.6.2.1</ecNumber>
    </recommendedName>
</protein>
<dbReference type="InterPro" id="IPR013824">
    <property type="entry name" value="Topo_IA_cen_sub1"/>
</dbReference>
<dbReference type="GO" id="GO:0003677">
    <property type="term" value="F:DNA binding"/>
    <property type="evidence" value="ECO:0007669"/>
    <property type="project" value="UniProtKB-KW"/>
</dbReference>
<dbReference type="SMART" id="SM00437">
    <property type="entry name" value="TOP1Ac"/>
    <property type="match status" value="1"/>
</dbReference>
<dbReference type="GO" id="GO:0006265">
    <property type="term" value="P:DNA topological change"/>
    <property type="evidence" value="ECO:0007669"/>
    <property type="project" value="InterPro"/>
</dbReference>
<dbReference type="InterPro" id="IPR023406">
    <property type="entry name" value="Topo_IA_AS"/>
</dbReference>
<dbReference type="SUPFAM" id="SSF56712">
    <property type="entry name" value="Prokaryotic type I DNA topoisomerase"/>
    <property type="match status" value="1"/>
</dbReference>
<comment type="similarity">
    <text evidence="2">Belongs to the type IA topoisomerase family.</text>
</comment>
<evidence type="ECO:0000256" key="3">
    <source>
        <dbReference type="ARBA" id="ARBA00012891"/>
    </source>
</evidence>
<evidence type="ECO:0000259" key="9">
    <source>
        <dbReference type="PROSITE" id="PS52039"/>
    </source>
</evidence>
<dbReference type="InterPro" id="IPR003601">
    <property type="entry name" value="Topo_IA_2"/>
</dbReference>
<dbReference type="AlphaFoldDB" id="A0A6C0ILW9"/>
<dbReference type="PANTHER" id="PTHR42785">
    <property type="entry name" value="DNA TOPOISOMERASE, TYPE IA, CORE"/>
    <property type="match status" value="1"/>
</dbReference>
<evidence type="ECO:0000256" key="6">
    <source>
        <dbReference type="ARBA" id="ARBA00023235"/>
    </source>
</evidence>
<feature type="domain" description="Topo IA-type catalytic" evidence="9">
    <location>
        <begin position="144"/>
        <end position="644"/>
    </location>
</feature>
<organism evidence="10">
    <name type="scientific">viral metagenome</name>
    <dbReference type="NCBI Taxonomy" id="1070528"/>
    <lineage>
        <taxon>unclassified sequences</taxon>
        <taxon>metagenomes</taxon>
        <taxon>organismal metagenomes</taxon>
    </lineage>
</organism>
<dbReference type="Gene3D" id="3.40.50.140">
    <property type="match status" value="1"/>
</dbReference>
<evidence type="ECO:0000256" key="4">
    <source>
        <dbReference type="ARBA" id="ARBA00023029"/>
    </source>
</evidence>
<sequence length="822" mass="94190">MSGIKKRNTSVKPEQTIVIVESPAKCKKIEEYLGENFKCIASCGHFRDIKSLEDIDIENDYTIKYTKSINKTKRDAMQVMLVLARKVGNSNVVIATDDDREGEAIGWHICDFLGLDINTTRRIIFHEITRDAVKYAITHPTILNINLIQAQKCRQVIDMIVGFRVSPLLWKRFTHGKNNKKTGALSAGRCQIPCLRLVYDNDLIVQQHLNGDMAGSSVYTVYGRFTSKLIKFEMQHKFQSQREAMDFIENTNTQICAMPHTFTRDEPYETNISPPKPLSTSRLQQLCSNEQSLSPKDTMACAQKLYEHGLITYMRTDASHYSNNFLDTVKKHIKRRYNDDRYVSPTMFFLTVPPVCSSTDNKIIKKDDAEQHAHESIRPTNIQIENLNDDEYSSFSAREKRLYYIIWRTTMESCMSNAVYSKMKCYIHTPVNKELKYTHITSCPIFMGWQVVRNNIKSSNNSLQCSALENEGDEENISGPQDYTFLKILNQNSNITFSSIHAEEKVMKPPSHYTEAKLVQLLEGNGIGRPSTFSSLVDKIQERGYVTKMTVHGEVYLCSDIILTSDNVIREEEREVTVGGEKNKLVLQPIGKMVIEYLIKHFSELFDYEYTEKMENELEKVSSGSRQWTLPCDTIIKDIDKTITNMDSSDKEKFKVRLDNSRDIVMGRYGPVIKTTQDVSGKKVTTFESIENKTDDTRSPPKVEDSEWGENPPVVKKGKYGLYAEWNGKTIGLRGFGNRPPENISLEEIRGVLERERDGKGAGIIKQLNKDTSIRRSKTGSLYVYFKTSKMRKPEFLKMPKGLNEKNVDETENAEILNMLNM</sequence>
<dbReference type="Gene3D" id="2.70.20.10">
    <property type="entry name" value="Topoisomerase I, domain 3"/>
    <property type="match status" value="1"/>
</dbReference>
<feature type="region of interest" description="Disordered" evidence="7">
    <location>
        <begin position="690"/>
        <end position="711"/>
    </location>
</feature>
<dbReference type="InterPro" id="IPR000380">
    <property type="entry name" value="Topo_IA"/>
</dbReference>
<evidence type="ECO:0000313" key="10">
    <source>
        <dbReference type="EMBL" id="QHT93600.1"/>
    </source>
</evidence>
<evidence type="ECO:0000259" key="8">
    <source>
        <dbReference type="PROSITE" id="PS50880"/>
    </source>
</evidence>
<dbReference type="InterPro" id="IPR003602">
    <property type="entry name" value="Topo_IA_DNA-bd_dom"/>
</dbReference>
<dbReference type="EC" id="5.6.2.1" evidence="3"/>
<dbReference type="PRINTS" id="PR00417">
    <property type="entry name" value="PRTPISMRASEI"/>
</dbReference>
<evidence type="ECO:0000256" key="5">
    <source>
        <dbReference type="ARBA" id="ARBA00023125"/>
    </source>
</evidence>
<keyword evidence="6" id="KW-0413">Isomerase</keyword>
<dbReference type="CDD" id="cd00186">
    <property type="entry name" value="TOP1Ac"/>
    <property type="match status" value="1"/>
</dbReference>
<dbReference type="InterPro" id="IPR013497">
    <property type="entry name" value="Topo_IA_cen"/>
</dbReference>
<feature type="domain" description="Toprim" evidence="8">
    <location>
        <begin position="15"/>
        <end position="128"/>
    </location>
</feature>
<dbReference type="PROSITE" id="PS50880">
    <property type="entry name" value="TOPRIM"/>
    <property type="match status" value="1"/>
</dbReference>
<dbReference type="GO" id="GO:0003917">
    <property type="term" value="F:DNA topoisomerase type I (single strand cut, ATP-independent) activity"/>
    <property type="evidence" value="ECO:0007669"/>
    <property type="project" value="UniProtKB-EC"/>
</dbReference>
<dbReference type="PROSITE" id="PS52039">
    <property type="entry name" value="TOPO_IA_2"/>
    <property type="match status" value="1"/>
</dbReference>
<dbReference type="InterPro" id="IPR013826">
    <property type="entry name" value="Topo_IA_cen_sub3"/>
</dbReference>
<dbReference type="SMART" id="SM00493">
    <property type="entry name" value="TOPRIM"/>
    <property type="match status" value="1"/>
</dbReference>
<keyword evidence="4" id="KW-0799">Topoisomerase</keyword>
<evidence type="ECO:0000256" key="7">
    <source>
        <dbReference type="SAM" id="MobiDB-lite"/>
    </source>
</evidence>
<accession>A0A6C0ILW9</accession>
<evidence type="ECO:0000256" key="1">
    <source>
        <dbReference type="ARBA" id="ARBA00000213"/>
    </source>
</evidence>
<dbReference type="Gene3D" id="1.10.460.10">
    <property type="entry name" value="Topoisomerase I, domain 2"/>
    <property type="match status" value="2"/>
</dbReference>
<comment type="catalytic activity">
    <reaction evidence="1">
        <text>ATP-independent breakage of single-stranded DNA, followed by passage and rejoining.</text>
        <dbReference type="EC" id="5.6.2.1"/>
    </reaction>
</comment>
<dbReference type="PROSITE" id="PS00396">
    <property type="entry name" value="TOPO_IA_1"/>
    <property type="match status" value="1"/>
</dbReference>
<dbReference type="Gene3D" id="1.10.290.10">
    <property type="entry name" value="Topoisomerase I, domain 4"/>
    <property type="match status" value="1"/>
</dbReference>
<dbReference type="Pfam" id="PF01751">
    <property type="entry name" value="Toprim"/>
    <property type="match status" value="1"/>
</dbReference>
<dbReference type="Pfam" id="PF01131">
    <property type="entry name" value="Topoisom_bac"/>
    <property type="match status" value="1"/>
</dbReference>
<dbReference type="InterPro" id="IPR023405">
    <property type="entry name" value="Topo_IA_core_domain"/>
</dbReference>
<reference evidence="10" key="1">
    <citation type="journal article" date="2020" name="Nature">
        <title>Giant virus diversity and host interactions through global metagenomics.</title>
        <authorList>
            <person name="Schulz F."/>
            <person name="Roux S."/>
            <person name="Paez-Espino D."/>
            <person name="Jungbluth S."/>
            <person name="Walsh D.A."/>
            <person name="Denef V.J."/>
            <person name="McMahon K.D."/>
            <person name="Konstantinidis K.T."/>
            <person name="Eloe-Fadrosh E.A."/>
            <person name="Kyrpides N.C."/>
            <person name="Woyke T."/>
        </authorList>
    </citation>
    <scope>NUCLEOTIDE SEQUENCE</scope>
    <source>
        <strain evidence="10">GVMAG-M-3300024252-29</strain>
    </source>
</reference>
<name>A0A6C0ILW9_9ZZZZ</name>
<dbReference type="PANTHER" id="PTHR42785:SF1">
    <property type="entry name" value="DNA TOPOISOMERASE"/>
    <property type="match status" value="1"/>
</dbReference>
<feature type="compositionally biased region" description="Basic and acidic residues" evidence="7">
    <location>
        <begin position="690"/>
        <end position="705"/>
    </location>
</feature>
<proteinExistence type="inferred from homology"/>
<dbReference type="InterPro" id="IPR013825">
    <property type="entry name" value="Topo_IA_cen_sub2"/>
</dbReference>
<dbReference type="SMART" id="SM00436">
    <property type="entry name" value="TOP1Bc"/>
    <property type="match status" value="1"/>
</dbReference>
<dbReference type="EMBL" id="MN740209">
    <property type="protein sequence ID" value="QHT93600.1"/>
    <property type="molecule type" value="Genomic_DNA"/>
</dbReference>
<evidence type="ECO:0000256" key="2">
    <source>
        <dbReference type="ARBA" id="ARBA00009446"/>
    </source>
</evidence>